<gene>
    <name evidence="1" type="ORF">AWRI1631_153740</name>
</gene>
<name>B5VSA7_YEAS6</name>
<comment type="caution">
    <text evidence="1">The sequence shown here is derived from an EMBL/GenBank/DDBJ whole genome shotgun (WGS) entry which is preliminary data.</text>
</comment>
<accession>B5VSA7</accession>
<protein>
    <submittedName>
        <fullName evidence="1">Uncharacterized protein</fullName>
    </submittedName>
</protein>
<evidence type="ECO:0000313" key="1">
    <source>
        <dbReference type="EMBL" id="EDZ69188.1"/>
    </source>
</evidence>
<organism evidence="1 2">
    <name type="scientific">Saccharomyces cerevisiae (strain AWRI1631)</name>
    <name type="common">Baker's yeast</name>
    <dbReference type="NCBI Taxonomy" id="545124"/>
    <lineage>
        <taxon>Eukaryota</taxon>
        <taxon>Fungi</taxon>
        <taxon>Dikarya</taxon>
        <taxon>Ascomycota</taxon>
        <taxon>Saccharomycotina</taxon>
        <taxon>Saccharomycetes</taxon>
        <taxon>Saccharomycetales</taxon>
        <taxon>Saccharomycetaceae</taxon>
        <taxon>Saccharomyces</taxon>
    </lineage>
</organism>
<sequence length="141" mass="15167">MASLNSAPVGIFGKIFGLVPDVREDSPFFPPATMLSGVNDPLILEELADEGSPELCLELWCCTNTPHLCNSPSSSSCLLPASEVLDELLKRRALPVVTSMIRPESVAIKCGLIDESFSGIETSLINLSESKCFRDGRIPSL</sequence>
<dbReference type="AlphaFoldDB" id="B5VSA7"/>
<dbReference type="Proteomes" id="UP000008988">
    <property type="component" value="Unassembled WGS sequence"/>
</dbReference>
<proteinExistence type="predicted"/>
<reference evidence="1 2" key="1">
    <citation type="journal article" date="2008" name="FEMS Yeast Res.">
        <title>Comparative genome analysis of a Saccharomyces cerevisiae wine strain.</title>
        <authorList>
            <person name="Borneman A.R."/>
            <person name="Forgan A.H."/>
            <person name="Pretorius I.S."/>
            <person name="Chambers P.J."/>
        </authorList>
    </citation>
    <scope>NUCLEOTIDE SEQUENCE [LARGE SCALE GENOMIC DNA]</scope>
    <source>
        <strain evidence="1 2">AWRI1631</strain>
    </source>
</reference>
<dbReference type="EMBL" id="ABSV01002204">
    <property type="protein sequence ID" value="EDZ69188.1"/>
    <property type="molecule type" value="Genomic_DNA"/>
</dbReference>
<evidence type="ECO:0000313" key="2">
    <source>
        <dbReference type="Proteomes" id="UP000008988"/>
    </source>
</evidence>